<sequence length="438" mass="46317">MGLVLGGCVRAVVARCRGRGCAAVAGLRAAVFGRCVVVVGVRACAVGRPACAVRRAVTGFLGDVAVVCRAAADVDAAACCVGAGRGADGIRDPGARARPGASRGPTPVAGRPVHDARADGPEEPTEVEATTYLPSLGHDEPYRFPRDLDLGPSAPGEDPLAWRPSRSWDPESGEDPIPAPARGEGDAIAFGEVFSVISSPLDPAWDSRAASGPAPWEPSRPAEPAAWEPARVTEPAAWESPHPTEPRAWEPGRAAEPAPWEPSPPADPAPWESAPVAEPAPWESARPVDPAPWESEPTDAPVPWERAPAAEAEPAAWEPPYEPPRLSEPAPSSWWEPERQTSSTPMVLDEDNDPDLAALAAALGVPTPLVWERPRRGERHDALLHPDGTIELADGARYRHPDVAASAASGSYTADGWTVWRLYRTGETLTEAFRARFA</sequence>
<feature type="compositionally biased region" description="Low complexity" evidence="1">
    <location>
        <begin position="213"/>
        <end position="230"/>
    </location>
</feature>
<evidence type="ECO:0000259" key="2">
    <source>
        <dbReference type="Pfam" id="PF18755"/>
    </source>
</evidence>
<evidence type="ECO:0000256" key="1">
    <source>
        <dbReference type="SAM" id="MobiDB-lite"/>
    </source>
</evidence>
<dbReference type="KEGG" id="xya:ET471_03425"/>
<name>A0A4P6F207_9MICO</name>
<evidence type="ECO:0000313" key="3">
    <source>
        <dbReference type="EMBL" id="QAY69206.1"/>
    </source>
</evidence>
<protein>
    <recommendedName>
        <fullName evidence="2">RAMA domain-containing protein</fullName>
    </recommendedName>
</protein>
<dbReference type="Pfam" id="PF18755">
    <property type="entry name" value="RAMA"/>
    <property type="match status" value="1"/>
</dbReference>
<feature type="compositionally biased region" description="Low complexity" evidence="1">
    <location>
        <begin position="301"/>
        <end position="319"/>
    </location>
</feature>
<feature type="compositionally biased region" description="Pro residues" evidence="1">
    <location>
        <begin position="259"/>
        <end position="268"/>
    </location>
</feature>
<dbReference type="AlphaFoldDB" id="A0A4P6F207"/>
<proteinExistence type="predicted"/>
<feature type="region of interest" description="Disordered" evidence="1">
    <location>
        <begin position="91"/>
        <end position="184"/>
    </location>
</feature>
<dbReference type="EMBL" id="CP035493">
    <property type="protein sequence ID" value="QAY69206.1"/>
    <property type="molecule type" value="Genomic_DNA"/>
</dbReference>
<dbReference type="RefSeq" id="WP_129186606.1">
    <property type="nucleotide sequence ID" value="NZ_CP035493.1"/>
</dbReference>
<dbReference type="OrthoDB" id="5149322at2"/>
<accession>A0A4P6F207</accession>
<feature type="domain" description="RAMA" evidence="2">
    <location>
        <begin position="368"/>
        <end position="431"/>
    </location>
</feature>
<feature type="region of interest" description="Disordered" evidence="1">
    <location>
        <begin position="203"/>
        <end position="345"/>
    </location>
</feature>
<organism evidence="3 4">
    <name type="scientific">Xylanimonas protaetiae</name>
    <dbReference type="NCBI Taxonomy" id="2509457"/>
    <lineage>
        <taxon>Bacteria</taxon>
        <taxon>Bacillati</taxon>
        <taxon>Actinomycetota</taxon>
        <taxon>Actinomycetes</taxon>
        <taxon>Micrococcales</taxon>
        <taxon>Promicromonosporaceae</taxon>
        <taxon>Xylanimonas</taxon>
    </lineage>
</organism>
<keyword evidence="4" id="KW-1185">Reference proteome</keyword>
<feature type="compositionally biased region" description="Basic and acidic residues" evidence="1">
    <location>
        <begin position="137"/>
        <end position="149"/>
    </location>
</feature>
<reference evidence="3 4" key="1">
    <citation type="submission" date="2019-01" db="EMBL/GenBank/DDBJ databases">
        <title>Genome sequencing of strain FW10M-9.</title>
        <authorList>
            <person name="Heo J."/>
            <person name="Kim S.-J."/>
            <person name="Kim J.-S."/>
            <person name="Hong S.-B."/>
            <person name="Kwon S.-W."/>
        </authorList>
    </citation>
    <scope>NUCLEOTIDE SEQUENCE [LARGE SCALE GENOMIC DNA]</scope>
    <source>
        <strain evidence="3 4">FW10M-9</strain>
    </source>
</reference>
<gene>
    <name evidence="3" type="ORF">ET471_03425</name>
</gene>
<dbReference type="InterPro" id="IPR040843">
    <property type="entry name" value="RAMA"/>
</dbReference>
<dbReference type="Proteomes" id="UP000292118">
    <property type="component" value="Chromosome"/>
</dbReference>
<evidence type="ECO:0000313" key="4">
    <source>
        <dbReference type="Proteomes" id="UP000292118"/>
    </source>
</evidence>